<feature type="transmembrane region" description="Helical" evidence="5">
    <location>
        <begin position="814"/>
        <end position="839"/>
    </location>
</feature>
<evidence type="ECO:0000313" key="7">
    <source>
        <dbReference type="EMBL" id="CAG5125033.1"/>
    </source>
</evidence>
<keyword evidence="5" id="KW-0472">Membrane</keyword>
<dbReference type="GO" id="GO:0008234">
    <property type="term" value="F:cysteine-type peptidase activity"/>
    <property type="evidence" value="ECO:0007669"/>
    <property type="project" value="UniProtKB-KW"/>
</dbReference>
<dbReference type="Proteomes" id="UP000678393">
    <property type="component" value="Unassembled WGS sequence"/>
</dbReference>
<dbReference type="Gene3D" id="3.30.470.20">
    <property type="entry name" value="ATP-grasp fold, B domain"/>
    <property type="match status" value="1"/>
</dbReference>
<keyword evidence="8" id="KW-1185">Reference proteome</keyword>
<proteinExistence type="inferred from homology"/>
<keyword evidence="3" id="KW-0378">Hydrolase</keyword>
<comment type="caution">
    <text evidence="7">The sequence shown here is derived from an EMBL/GenBank/DDBJ whole genome shotgun (WGS) entry which is preliminary data.</text>
</comment>
<evidence type="ECO:0000313" key="8">
    <source>
        <dbReference type="Proteomes" id="UP000678393"/>
    </source>
</evidence>
<dbReference type="InterPro" id="IPR004344">
    <property type="entry name" value="TTL/TTLL_fam"/>
</dbReference>
<dbReference type="InterPro" id="IPR000064">
    <property type="entry name" value="NLP_P60_dom"/>
</dbReference>
<dbReference type="PANTHER" id="PTHR47664">
    <property type="entry name" value="NLPC_P60 DOMAIN-CONTAINING PROTEIN"/>
    <property type="match status" value="1"/>
</dbReference>
<dbReference type="PROSITE" id="PS51935">
    <property type="entry name" value="NLPC_P60"/>
    <property type="match status" value="1"/>
</dbReference>
<sequence length="906" mass="104919">MEELREKIIAQAKKYFGVPYARKYWPPHSPEYASPIFLDCCGLVRQVMRDLQTEMGFQLGPWNQAYMYDTLPDTVAKDQMKPGDLVFMSGVYVNPKRTYKRQLHNMVHVEIWLGEGDKTIGSRWNNGKVQVFDSYQFSPKSFTSEQYIFKSIDTWLMGICRSHCPQHPWRLKTRKPHRKSVFNVEDTICDEKASDESDDSWQVEGVRLEDDDNLDISNSMPLSENVIEDREHNSIGGNQVLRSKGLAETGNSEIDIYMIRTQNTFINTKLCVFDHSFRETPIQNSKVQSYGRNHAQSSNTAECFRDQPISKTKQSQEFLVYIRRITRRNQSIESVMMNIFRVDVFYNFVMDVVQKLLINEQILNIQRDGGSGDTYKDTGEGREGIYRRDRRPAKLTPCCLPTNMQPTFFIGGGNGISLVEGPLLALGWRRTADRYDERFKLKWVENKSRINYLTFREGEQLVNHIPNCKLLTNKLGLLCSLQEYERITLLTKGRLPRLRMADFVPETYKLDDKVDREKFIQEYKDGETWICKPTGMNQGKGIFLLRSKEKVDQLLGDRDAKLNPKLNNRGPLLRIVQRYICHPLLLEGRKFDIRSYMFIASTVPFLVLYHKGYVRLSCHKYSPEDNNLTIHLTNQFVQKKDPAYKDLKEDTAWTMDKLNDYINEHVAKEKGLEQDWVYGKLTKQMQRITLHCFNSVKHKLQCRMGYFDLYGLDFMVDSDMKVWLIEINANPALHTNCQALKDAIPSVVEEAIYLALECFEKSCKGQPLMPLNSLASYSVLYCGSSPNTAAHREIRSVSPFKDITIWNRSSGRHYMWLMSIYTKVFITIVWLLLMLRFFLVILQKSRNVIHFNYESTVNLHSVGTNQGAFLDGTLACLPSGAVLICLTPVWDGICYKIVLGSQISLD</sequence>
<dbReference type="GO" id="GO:0006508">
    <property type="term" value="P:proteolysis"/>
    <property type="evidence" value="ECO:0007669"/>
    <property type="project" value="UniProtKB-KW"/>
</dbReference>
<keyword evidence="5" id="KW-0812">Transmembrane</keyword>
<dbReference type="Gene3D" id="3.90.1720.10">
    <property type="entry name" value="endopeptidase domain like (from Nostoc punctiforme)"/>
    <property type="match status" value="1"/>
</dbReference>
<evidence type="ECO:0000259" key="6">
    <source>
        <dbReference type="PROSITE" id="PS51935"/>
    </source>
</evidence>
<accession>A0A8S3Z6H6</accession>
<dbReference type="AlphaFoldDB" id="A0A8S3Z6H6"/>
<dbReference type="InterPro" id="IPR038765">
    <property type="entry name" value="Papain-like_cys_pep_sf"/>
</dbReference>
<keyword evidence="2" id="KW-0645">Protease</keyword>
<evidence type="ECO:0000256" key="1">
    <source>
        <dbReference type="ARBA" id="ARBA00007074"/>
    </source>
</evidence>
<dbReference type="PROSITE" id="PS51221">
    <property type="entry name" value="TTL"/>
    <property type="match status" value="1"/>
</dbReference>
<dbReference type="PANTHER" id="PTHR47664:SF1">
    <property type="entry name" value="CHROMOSOME UNDETERMINED SCAFFOLD_14, WHOLE GENOME SHOTGUN SEQUENCE"/>
    <property type="match status" value="1"/>
</dbReference>
<gene>
    <name evidence="7" type="ORF">CUNI_LOCUS10591</name>
</gene>
<organism evidence="7 8">
    <name type="scientific">Candidula unifasciata</name>
    <dbReference type="NCBI Taxonomy" id="100452"/>
    <lineage>
        <taxon>Eukaryota</taxon>
        <taxon>Metazoa</taxon>
        <taxon>Spiralia</taxon>
        <taxon>Lophotrochozoa</taxon>
        <taxon>Mollusca</taxon>
        <taxon>Gastropoda</taxon>
        <taxon>Heterobranchia</taxon>
        <taxon>Euthyneura</taxon>
        <taxon>Panpulmonata</taxon>
        <taxon>Eupulmonata</taxon>
        <taxon>Stylommatophora</taxon>
        <taxon>Helicina</taxon>
        <taxon>Helicoidea</taxon>
        <taxon>Geomitridae</taxon>
        <taxon>Candidula</taxon>
    </lineage>
</organism>
<dbReference type="EMBL" id="CAJHNH020001935">
    <property type="protein sequence ID" value="CAG5125033.1"/>
    <property type="molecule type" value="Genomic_DNA"/>
</dbReference>
<dbReference type="SUPFAM" id="SSF56059">
    <property type="entry name" value="Glutathione synthetase ATP-binding domain-like"/>
    <property type="match status" value="1"/>
</dbReference>
<evidence type="ECO:0000256" key="4">
    <source>
        <dbReference type="ARBA" id="ARBA00022807"/>
    </source>
</evidence>
<dbReference type="OrthoDB" id="202825at2759"/>
<dbReference type="SUPFAM" id="SSF54001">
    <property type="entry name" value="Cysteine proteinases"/>
    <property type="match status" value="1"/>
</dbReference>
<keyword evidence="5" id="KW-1133">Transmembrane helix</keyword>
<evidence type="ECO:0000256" key="2">
    <source>
        <dbReference type="ARBA" id="ARBA00022670"/>
    </source>
</evidence>
<protein>
    <recommendedName>
        <fullName evidence="6">NlpC/P60 domain-containing protein</fullName>
    </recommendedName>
</protein>
<dbReference type="Pfam" id="PF03133">
    <property type="entry name" value="TTL"/>
    <property type="match status" value="1"/>
</dbReference>
<keyword evidence="4" id="KW-0788">Thiol protease</keyword>
<evidence type="ECO:0000256" key="3">
    <source>
        <dbReference type="ARBA" id="ARBA00022801"/>
    </source>
</evidence>
<name>A0A8S3Z6H6_9EUPU</name>
<comment type="similarity">
    <text evidence="1">Belongs to the peptidase C40 family.</text>
</comment>
<reference evidence="7" key="1">
    <citation type="submission" date="2021-04" db="EMBL/GenBank/DDBJ databases">
        <authorList>
            <consortium name="Molecular Ecology Group"/>
        </authorList>
    </citation>
    <scope>NUCLEOTIDE SEQUENCE</scope>
</reference>
<feature type="domain" description="NlpC/P60" evidence="6">
    <location>
        <begin position="2"/>
        <end position="149"/>
    </location>
</feature>
<evidence type="ECO:0000256" key="5">
    <source>
        <dbReference type="SAM" id="Phobius"/>
    </source>
</evidence>